<evidence type="ECO:0000313" key="3">
    <source>
        <dbReference type="Proteomes" id="UP001303046"/>
    </source>
</evidence>
<keyword evidence="3" id="KW-1185">Reference proteome</keyword>
<dbReference type="SUPFAM" id="SSF55154">
    <property type="entry name" value="CYTH-like phosphatases"/>
    <property type="match status" value="1"/>
</dbReference>
<feature type="region of interest" description="Disordered" evidence="1">
    <location>
        <begin position="156"/>
        <end position="176"/>
    </location>
</feature>
<evidence type="ECO:0000256" key="1">
    <source>
        <dbReference type="SAM" id="MobiDB-lite"/>
    </source>
</evidence>
<reference evidence="2 3" key="1">
    <citation type="submission" date="2023-08" db="EMBL/GenBank/DDBJ databases">
        <title>A Necator americanus chromosomal reference genome.</title>
        <authorList>
            <person name="Ilik V."/>
            <person name="Petrzelkova K.J."/>
            <person name="Pardy F."/>
            <person name="Fuh T."/>
            <person name="Niatou-Singa F.S."/>
            <person name="Gouil Q."/>
            <person name="Baker L."/>
            <person name="Ritchie M.E."/>
            <person name="Jex A.R."/>
            <person name="Gazzola D."/>
            <person name="Li H."/>
            <person name="Toshio Fujiwara R."/>
            <person name="Zhan B."/>
            <person name="Aroian R.V."/>
            <person name="Pafco B."/>
            <person name="Schwarz E.M."/>
        </authorList>
    </citation>
    <scope>NUCLEOTIDE SEQUENCE [LARGE SCALE GENOMIC DNA]</scope>
    <source>
        <strain evidence="2 3">Aroian</strain>
        <tissue evidence="2">Whole animal</tissue>
    </source>
</reference>
<dbReference type="InterPro" id="IPR053227">
    <property type="entry name" value="TRPL-trafficking_regulator"/>
</dbReference>
<dbReference type="EMBL" id="JAVFWL010000006">
    <property type="protein sequence ID" value="KAK6764440.1"/>
    <property type="molecule type" value="Genomic_DNA"/>
</dbReference>
<evidence type="ECO:0000313" key="2">
    <source>
        <dbReference type="EMBL" id="KAK6764440.1"/>
    </source>
</evidence>
<dbReference type="PANTHER" id="PTHR34932">
    <property type="entry name" value="TRPL TRANSLOCATION DEFECT PROTEIN 14"/>
    <property type="match status" value="1"/>
</dbReference>
<dbReference type="Proteomes" id="UP001303046">
    <property type="component" value="Unassembled WGS sequence"/>
</dbReference>
<proteinExistence type="predicted"/>
<organism evidence="2 3">
    <name type="scientific">Necator americanus</name>
    <name type="common">Human hookworm</name>
    <dbReference type="NCBI Taxonomy" id="51031"/>
    <lineage>
        <taxon>Eukaryota</taxon>
        <taxon>Metazoa</taxon>
        <taxon>Ecdysozoa</taxon>
        <taxon>Nematoda</taxon>
        <taxon>Chromadorea</taxon>
        <taxon>Rhabditida</taxon>
        <taxon>Rhabditina</taxon>
        <taxon>Rhabditomorpha</taxon>
        <taxon>Strongyloidea</taxon>
        <taxon>Ancylostomatidae</taxon>
        <taxon>Bunostominae</taxon>
        <taxon>Necator</taxon>
    </lineage>
</organism>
<gene>
    <name evidence="2" type="primary">Necator_chrX.g24838</name>
    <name evidence="2" type="ORF">RB195_024673</name>
</gene>
<dbReference type="Gene3D" id="2.40.320.10">
    <property type="entry name" value="Hypothetical Protein Pfu-838710-001"/>
    <property type="match status" value="1"/>
</dbReference>
<dbReference type="InterPro" id="IPR033469">
    <property type="entry name" value="CYTH-like_dom_sf"/>
</dbReference>
<protein>
    <submittedName>
        <fullName evidence="2">Uncharacterized protein</fullName>
    </submittedName>
</protein>
<name>A0ABR1EP88_NECAM</name>
<feature type="compositionally biased region" description="Basic and acidic residues" evidence="1">
    <location>
        <begin position="165"/>
        <end position="176"/>
    </location>
</feature>
<sequence length="297" mass="34493">MSLNETTELFAIVIDQSAVSTKLLRSKVVHLVTAADGAEDYYTLANNSTRKENVEAAKQMDDRTRKVWLGHPYVDIVDNTDCNKFKDKVLKVIQVVCDRTGIDSQDRLSKNSRKRKWLVRAIDESQFVKYEQFNIKHQYLLSDNIASQVRIRSRKQNGRSTYTVTRRDPVPGKKESIETRTQITFREYARYEKMKDQSRSPLHKQRRCFMVGNQYFNLDIYTLLPPSARSLQLDGQLIFLETYTTIPVGHPLPLPVFLTIEKEITGQIGYSMYSMSKKVNSFCEMEEFLGADEYKDE</sequence>
<dbReference type="PANTHER" id="PTHR34932:SF1">
    <property type="entry name" value="TRPL TRANSLOCATION DEFECT PROTEIN 14"/>
    <property type="match status" value="1"/>
</dbReference>
<comment type="caution">
    <text evidence="2">The sequence shown here is derived from an EMBL/GenBank/DDBJ whole genome shotgun (WGS) entry which is preliminary data.</text>
</comment>
<accession>A0ABR1EP88</accession>